<evidence type="ECO:0000313" key="16">
    <source>
        <dbReference type="EMBL" id="MBB5977585.1"/>
    </source>
</evidence>
<sequence length="438" mass="48826">MTGQVGQVELLAVGAGPSNLGLAVALEELAPELAESSLLIDRNAVIGWQQGMLMPWATSQVSFLKDLVTQRDPRSRFSFLNHLYETGRLDDFVNLSTFTPYRVEFTEYLRWVAKSLHKVRIELGREVVSMRARRDGHGAVTGWITTLADGAKINSRYLVYGGSREANIPPVLAGLPRDRVIHSTEYRQRVAQLSGELPYRVAVVGSSQSAAEMFRALREDLPDSDVAWLMRSIGLSSDASSKFTNELYYPAFVDEFYQTQPAAREQILKEMYRTNYSVVTPPMLEHLYADRYLDRFNQRTERRLVTMVDITAAREQGDELVLDLTDRRTGAVTELHRDVVFLGTGFDTRMPRLVRDLAADLELDRVDVTRNYQLELGVRGAGGAAACYLQGVNEQTHGISDTLLSVLAQRAEEICRDLIAHRARVPATAVSGTGAAGL</sequence>
<keyword evidence="6" id="KW-0285">Flavoprotein</keyword>
<evidence type="ECO:0000256" key="14">
    <source>
        <dbReference type="ARBA" id="ARBA00032738"/>
    </source>
</evidence>
<evidence type="ECO:0000256" key="6">
    <source>
        <dbReference type="ARBA" id="ARBA00022630"/>
    </source>
</evidence>
<dbReference type="RefSeq" id="WP_184831622.1">
    <property type="nucleotide sequence ID" value="NZ_BAAAVN010000010.1"/>
</dbReference>
<keyword evidence="9 16" id="KW-0560">Oxidoreductase</keyword>
<evidence type="ECO:0000256" key="9">
    <source>
        <dbReference type="ARBA" id="ARBA00023002"/>
    </source>
</evidence>
<dbReference type="Gene3D" id="3.50.50.60">
    <property type="entry name" value="FAD/NAD(P)-binding domain"/>
    <property type="match status" value="1"/>
</dbReference>
<dbReference type="GO" id="GO:0047091">
    <property type="term" value="F:L-lysine 6-monooxygenase (NADPH) activity"/>
    <property type="evidence" value="ECO:0007669"/>
    <property type="project" value="UniProtKB-EC"/>
</dbReference>
<comment type="pathway">
    <text evidence="2">Siderophore biosynthesis.</text>
</comment>
<dbReference type="GO" id="GO:0006879">
    <property type="term" value="P:intracellular iron ion homeostasis"/>
    <property type="evidence" value="ECO:0007669"/>
    <property type="project" value="TreeGrafter"/>
</dbReference>
<keyword evidence="17" id="KW-1185">Reference proteome</keyword>
<dbReference type="Proteomes" id="UP000558997">
    <property type="component" value="Unassembled WGS sequence"/>
</dbReference>
<evidence type="ECO:0000256" key="13">
    <source>
        <dbReference type="ARBA" id="ARBA00032493"/>
    </source>
</evidence>
<comment type="cofactor">
    <cofactor evidence="1">
        <name>FAD</name>
        <dbReference type="ChEBI" id="CHEBI:57692"/>
    </cofactor>
</comment>
<dbReference type="PANTHER" id="PTHR42802:SF1">
    <property type="entry name" value="L-ORNITHINE N(5)-MONOOXYGENASE"/>
    <property type="match status" value="1"/>
</dbReference>
<evidence type="ECO:0000256" key="10">
    <source>
        <dbReference type="ARBA" id="ARBA00023033"/>
    </source>
</evidence>
<evidence type="ECO:0000256" key="11">
    <source>
        <dbReference type="ARBA" id="ARBA00029939"/>
    </source>
</evidence>
<dbReference type="InterPro" id="IPR025700">
    <property type="entry name" value="Lys/Orn_oxygenase"/>
</dbReference>
<comment type="similarity">
    <text evidence="3">Belongs to the lysine N(6)-hydroxylase/L-ornithine N(5)-oxygenase family.</text>
</comment>
<evidence type="ECO:0000256" key="12">
    <source>
        <dbReference type="ARBA" id="ARBA00031158"/>
    </source>
</evidence>
<keyword evidence="8" id="KW-0521">NADP</keyword>
<evidence type="ECO:0000256" key="7">
    <source>
        <dbReference type="ARBA" id="ARBA00022827"/>
    </source>
</evidence>
<comment type="caution">
    <text evidence="16">The sequence shown here is derived from an EMBL/GenBank/DDBJ whole genome shotgun (WGS) entry which is preliminary data.</text>
</comment>
<keyword evidence="10" id="KW-0503">Monooxygenase</keyword>
<accession>A0A841DKJ6</accession>
<comment type="catalytic activity">
    <reaction evidence="15">
        <text>L-lysine + NADPH + O2 = N(6)-hydroxy-L-lysine + NADP(+) + H2O</text>
        <dbReference type="Rhea" id="RHEA:23228"/>
        <dbReference type="ChEBI" id="CHEBI:15377"/>
        <dbReference type="ChEBI" id="CHEBI:15379"/>
        <dbReference type="ChEBI" id="CHEBI:32551"/>
        <dbReference type="ChEBI" id="CHEBI:57783"/>
        <dbReference type="ChEBI" id="CHEBI:57820"/>
        <dbReference type="ChEBI" id="CHEBI:58349"/>
        <dbReference type="EC" id="1.14.13.59"/>
    </reaction>
</comment>
<reference evidence="16 17" key="1">
    <citation type="submission" date="2020-08" db="EMBL/GenBank/DDBJ databases">
        <title>Sequencing the genomes of 1000 actinobacteria strains.</title>
        <authorList>
            <person name="Klenk H.-P."/>
        </authorList>
    </citation>
    <scope>NUCLEOTIDE SEQUENCE [LARGE SCALE GENOMIC DNA]</scope>
    <source>
        <strain evidence="16 17">DSM 17294</strain>
    </source>
</reference>
<dbReference type="EC" id="1.14.13.59" evidence="4"/>
<evidence type="ECO:0000313" key="17">
    <source>
        <dbReference type="Proteomes" id="UP000558997"/>
    </source>
</evidence>
<evidence type="ECO:0000256" key="3">
    <source>
        <dbReference type="ARBA" id="ARBA00007588"/>
    </source>
</evidence>
<protein>
    <recommendedName>
        <fullName evidence="5">L-lysine N6-monooxygenase MbtG</fullName>
        <ecNumber evidence="4">1.14.13.59</ecNumber>
    </recommendedName>
    <alternativeName>
        <fullName evidence="14">Lysine 6-N-hydroxylase</fullName>
    </alternativeName>
    <alternativeName>
        <fullName evidence="13">Lysine N6-hydroxylase</fullName>
    </alternativeName>
    <alternativeName>
        <fullName evidence="11">Lysine-N-oxygenase</fullName>
    </alternativeName>
    <alternativeName>
        <fullName evidence="12">Mycobactin synthase protein G</fullName>
    </alternativeName>
</protein>
<evidence type="ECO:0000256" key="4">
    <source>
        <dbReference type="ARBA" id="ARBA00013076"/>
    </source>
</evidence>
<proteinExistence type="inferred from homology"/>
<dbReference type="SUPFAM" id="SSF51905">
    <property type="entry name" value="FAD/NAD(P)-binding domain"/>
    <property type="match status" value="1"/>
</dbReference>
<evidence type="ECO:0000256" key="2">
    <source>
        <dbReference type="ARBA" id="ARBA00004924"/>
    </source>
</evidence>
<evidence type="ECO:0000256" key="15">
    <source>
        <dbReference type="ARBA" id="ARBA00048407"/>
    </source>
</evidence>
<dbReference type="Pfam" id="PF13434">
    <property type="entry name" value="Lys_Orn_oxgnase"/>
    <property type="match status" value="1"/>
</dbReference>
<evidence type="ECO:0000256" key="1">
    <source>
        <dbReference type="ARBA" id="ARBA00001974"/>
    </source>
</evidence>
<gene>
    <name evidence="16" type="ORF">HDA44_000926</name>
</gene>
<dbReference type="PANTHER" id="PTHR42802">
    <property type="entry name" value="MONOOXYGENASE"/>
    <property type="match status" value="1"/>
</dbReference>
<keyword evidence="7" id="KW-0274">FAD</keyword>
<organism evidence="16 17">
    <name type="scientific">Kribbella solani</name>
    <dbReference type="NCBI Taxonomy" id="236067"/>
    <lineage>
        <taxon>Bacteria</taxon>
        <taxon>Bacillati</taxon>
        <taxon>Actinomycetota</taxon>
        <taxon>Actinomycetes</taxon>
        <taxon>Propionibacteriales</taxon>
        <taxon>Kribbellaceae</taxon>
        <taxon>Kribbella</taxon>
    </lineage>
</organism>
<dbReference type="AlphaFoldDB" id="A0A841DKJ6"/>
<name>A0A841DKJ6_9ACTN</name>
<evidence type="ECO:0000256" key="5">
    <source>
        <dbReference type="ARBA" id="ARBA00016406"/>
    </source>
</evidence>
<dbReference type="EMBL" id="JACHNF010000001">
    <property type="protein sequence ID" value="MBB5977585.1"/>
    <property type="molecule type" value="Genomic_DNA"/>
</dbReference>
<dbReference type="InterPro" id="IPR036188">
    <property type="entry name" value="FAD/NAD-bd_sf"/>
</dbReference>
<evidence type="ECO:0000256" key="8">
    <source>
        <dbReference type="ARBA" id="ARBA00022857"/>
    </source>
</evidence>